<protein>
    <submittedName>
        <fullName evidence="3">AAA family ATPase</fullName>
    </submittedName>
</protein>
<dbReference type="GO" id="GO:0016887">
    <property type="term" value="F:ATP hydrolysis activity"/>
    <property type="evidence" value="ECO:0007669"/>
    <property type="project" value="InterPro"/>
</dbReference>
<evidence type="ECO:0000313" key="4">
    <source>
        <dbReference type="Proteomes" id="UP001163262"/>
    </source>
</evidence>
<evidence type="ECO:0000256" key="1">
    <source>
        <dbReference type="SAM" id="Coils"/>
    </source>
</evidence>
<feature type="coiled-coil region" evidence="1">
    <location>
        <begin position="378"/>
        <end position="422"/>
    </location>
</feature>
<dbReference type="Pfam" id="PF13476">
    <property type="entry name" value="AAA_23"/>
    <property type="match status" value="1"/>
</dbReference>
<evidence type="ECO:0000259" key="2">
    <source>
        <dbReference type="Pfam" id="PF13476"/>
    </source>
</evidence>
<dbReference type="Proteomes" id="UP001163262">
    <property type="component" value="Chromosome"/>
</dbReference>
<accession>A0AA47A2P4</accession>
<dbReference type="Gene3D" id="3.40.50.300">
    <property type="entry name" value="P-loop containing nucleotide triphosphate hydrolases"/>
    <property type="match status" value="1"/>
</dbReference>
<keyword evidence="1" id="KW-0175">Coiled coil</keyword>
<feature type="domain" description="Rad50/SbcC-type AAA" evidence="2">
    <location>
        <begin position="24"/>
        <end position="260"/>
    </location>
</feature>
<dbReference type="GO" id="GO:0006302">
    <property type="term" value="P:double-strand break repair"/>
    <property type="evidence" value="ECO:0007669"/>
    <property type="project" value="InterPro"/>
</dbReference>
<dbReference type="RefSeq" id="WP_178977238.1">
    <property type="nucleotide sequence ID" value="NZ_CP110230.1"/>
</dbReference>
<proteinExistence type="predicted"/>
<reference evidence="3" key="1">
    <citation type="submission" date="2022-10" db="EMBL/GenBank/DDBJ databases">
        <title>Complete genome sequence of Capnocytophaga ochracea KCOM 2812 isolated from actinomycosis lesion.</title>
        <authorList>
            <person name="Kook J.-K."/>
            <person name="Park S.-N."/>
            <person name="Lim Y.K."/>
        </authorList>
    </citation>
    <scope>NUCLEOTIDE SEQUENCE</scope>
    <source>
        <strain evidence="3">KCOM 28121</strain>
    </source>
</reference>
<dbReference type="AlphaFoldDB" id="A0AA47A2P4"/>
<dbReference type="SUPFAM" id="SSF52540">
    <property type="entry name" value="P-loop containing nucleoside triphosphate hydrolases"/>
    <property type="match status" value="1"/>
</dbReference>
<evidence type="ECO:0000313" key="3">
    <source>
        <dbReference type="EMBL" id="UZD41111.1"/>
    </source>
</evidence>
<sequence length="650" mass="76449">MMNNLFLRRLVIYTNERNIAYDETFHKGINIICGDNSSGKSTITHFIFFVLGGDFKDFVPEAKECQVVYAEVEANGLIFTIKRYIEINERNNINSRVAMHLFLGDFEESQNPPSNKYWQKYPYNTTLKKKSFSNVLFELLDIPEVKEENNISIHQILRLLYIDQESPTGSLFYYEQFDSQSTREAIADLLLGVYNQDLYTHKLSLQDSEKRLEELKSEIKITKNFFPDAFSLSKEHIETQIDNNKKQISEIKNKIIEVRKGVQVVEFDSEKQLEFQKLQQETAQERENLIKLQNEITVLQNEIVDSEYFIEVLNNKYRALKNSIKTREFLGSIPIDYCPECLSKLESVIEENRCKLCKQEIDDTLGITQAKRMQLEIKFQIEESKKLLNLKNERLEEKRILLQNKKEVVENLQRKVNNSIVNVIPFELEELDSLNYQIGIIEGKITQLQTMLEQALKYETLIDEMQFLEKKIYNLKNIISGIIKEQEENKKKILSVIQEEGVFLLNNDLERQKEFTDAEPRDLVINFSNNIVYLKTDNSERYKQYQKFSASSNFYLKVAARFAIFLASLRVLNMRFPRFIFADNMEDKGIELERAQNLQRILIKRVNELDKGQNSQIIYTTSYITEELKQSKYVVGQYYTKDNRSLKNIG</sequence>
<gene>
    <name evidence="3" type="ORF">OL231_00830</name>
</gene>
<organism evidence="3 4">
    <name type="scientific">Capnocytophaga ochracea</name>
    <dbReference type="NCBI Taxonomy" id="1018"/>
    <lineage>
        <taxon>Bacteria</taxon>
        <taxon>Pseudomonadati</taxon>
        <taxon>Bacteroidota</taxon>
        <taxon>Flavobacteriia</taxon>
        <taxon>Flavobacteriales</taxon>
        <taxon>Flavobacteriaceae</taxon>
        <taxon>Capnocytophaga</taxon>
    </lineage>
</organism>
<dbReference type="EMBL" id="CP110230">
    <property type="protein sequence ID" value="UZD41111.1"/>
    <property type="molecule type" value="Genomic_DNA"/>
</dbReference>
<name>A0AA47A2P4_CAPOC</name>
<dbReference type="InterPro" id="IPR038729">
    <property type="entry name" value="Rad50/SbcC_AAA"/>
</dbReference>
<dbReference type="InterPro" id="IPR027417">
    <property type="entry name" value="P-loop_NTPase"/>
</dbReference>
<feature type="coiled-coil region" evidence="1">
    <location>
        <begin position="198"/>
        <end position="302"/>
    </location>
</feature>